<keyword evidence="3" id="KW-0808">Transferase</keyword>
<dbReference type="GO" id="GO:0008641">
    <property type="term" value="F:ubiquitin-like modifier activating enzyme activity"/>
    <property type="evidence" value="ECO:0007669"/>
    <property type="project" value="InterPro"/>
</dbReference>
<name>A0A926I781_9FIRM</name>
<keyword evidence="3" id="KW-0548">Nucleotidyltransferase</keyword>
<protein>
    <submittedName>
        <fullName evidence="3">Sulfur carrier protein ThiS adenylyltransferase ThiF</fullName>
    </submittedName>
</protein>
<keyword evidence="4" id="KW-1185">Reference proteome</keyword>
<evidence type="ECO:0000313" key="4">
    <source>
        <dbReference type="Proteomes" id="UP000660861"/>
    </source>
</evidence>
<feature type="domain" description="THIF-type NAD/FAD binding fold" evidence="1">
    <location>
        <begin position="79"/>
        <end position="267"/>
    </location>
</feature>
<dbReference type="PANTHER" id="PTHR43267:SF3">
    <property type="entry name" value="THIF PROTEIN"/>
    <property type="match status" value="1"/>
</dbReference>
<dbReference type="GO" id="GO:0016779">
    <property type="term" value="F:nucleotidyltransferase activity"/>
    <property type="evidence" value="ECO:0007669"/>
    <property type="project" value="UniProtKB-KW"/>
</dbReference>
<dbReference type="InterPro" id="IPR045886">
    <property type="entry name" value="ThiF/MoeB/HesA"/>
</dbReference>
<dbReference type="GO" id="GO:0061503">
    <property type="term" value="F:tRNA threonylcarbamoyladenosine dehydratase"/>
    <property type="evidence" value="ECO:0007669"/>
    <property type="project" value="TreeGrafter"/>
</dbReference>
<dbReference type="InterPro" id="IPR012729">
    <property type="entry name" value="ThiF_fam2"/>
</dbReference>
<dbReference type="InterPro" id="IPR032726">
    <property type="entry name" value="ThiS-like_dom"/>
</dbReference>
<sequence length="268" mass="28831">MNISLNGAPLTVPEGLTLFSLRERCRPAADVIIAGGFQTSADRPLREGDQVVFIRKGEMPSRQELESMMAARHTPFVHERVKKARVGVAGLGGLGSHIAVMLARTGVGHLILADFDVVEPSNLNRQHYFISHLGMPKTDALASQLHEINPFIEVETHNVRVTVENAASLFAGCKVVCEAFDQPQSKAELVSVLLQDLPGVQVVAASGMAGYESANGIITRRQFSRLYLCGDGASEAKEGQGLMAPRVSVCAGHQANMVLRLLLGLDEP</sequence>
<dbReference type="AlphaFoldDB" id="A0A926I781"/>
<comment type="caution">
    <text evidence="3">The sequence shown here is derived from an EMBL/GenBank/DDBJ whole genome shotgun (WGS) entry which is preliminary data.</text>
</comment>
<feature type="domain" description="ThiS-like ubiquitin" evidence="2">
    <location>
        <begin position="1"/>
        <end position="57"/>
    </location>
</feature>
<dbReference type="Pfam" id="PF00899">
    <property type="entry name" value="ThiF"/>
    <property type="match status" value="1"/>
</dbReference>
<reference evidence="3" key="1">
    <citation type="submission" date="2020-08" db="EMBL/GenBank/DDBJ databases">
        <title>Genome public.</title>
        <authorList>
            <person name="Liu C."/>
            <person name="Sun Q."/>
        </authorList>
    </citation>
    <scope>NUCLEOTIDE SEQUENCE</scope>
    <source>
        <strain evidence="3">NSJ-54</strain>
    </source>
</reference>
<evidence type="ECO:0000259" key="1">
    <source>
        <dbReference type="Pfam" id="PF00899"/>
    </source>
</evidence>
<organism evidence="3 4">
    <name type="scientific">Zongyangia hominis</name>
    <dbReference type="NCBI Taxonomy" id="2763677"/>
    <lineage>
        <taxon>Bacteria</taxon>
        <taxon>Bacillati</taxon>
        <taxon>Bacillota</taxon>
        <taxon>Clostridia</taxon>
        <taxon>Eubacteriales</taxon>
        <taxon>Oscillospiraceae</taxon>
        <taxon>Zongyangia</taxon>
    </lineage>
</organism>
<dbReference type="InterPro" id="IPR000594">
    <property type="entry name" value="ThiF_NAD_FAD-bd"/>
</dbReference>
<dbReference type="InterPro" id="IPR035985">
    <property type="entry name" value="Ubiquitin-activating_enz"/>
</dbReference>
<evidence type="ECO:0000313" key="3">
    <source>
        <dbReference type="EMBL" id="MBC8570809.1"/>
    </source>
</evidence>
<dbReference type="Gene3D" id="3.40.50.720">
    <property type="entry name" value="NAD(P)-binding Rossmann-like Domain"/>
    <property type="match status" value="1"/>
</dbReference>
<dbReference type="Pfam" id="PF14453">
    <property type="entry name" value="ThiS-like"/>
    <property type="match status" value="1"/>
</dbReference>
<dbReference type="PANTHER" id="PTHR43267">
    <property type="entry name" value="TRNA THREONYLCARBAMOYLADENOSINE DEHYDRATASE"/>
    <property type="match status" value="1"/>
</dbReference>
<dbReference type="GO" id="GO:0061504">
    <property type="term" value="P:cyclic threonylcarbamoyladenosine biosynthetic process"/>
    <property type="evidence" value="ECO:0007669"/>
    <property type="project" value="TreeGrafter"/>
</dbReference>
<dbReference type="RefSeq" id="WP_262397903.1">
    <property type="nucleotide sequence ID" value="NZ_JACRTC010000005.1"/>
</dbReference>
<dbReference type="EMBL" id="JACRTC010000005">
    <property type="protein sequence ID" value="MBC8570809.1"/>
    <property type="molecule type" value="Genomic_DNA"/>
</dbReference>
<evidence type="ECO:0000259" key="2">
    <source>
        <dbReference type="Pfam" id="PF14453"/>
    </source>
</evidence>
<gene>
    <name evidence="3" type="primary">thiF</name>
    <name evidence="3" type="ORF">H8709_08210</name>
</gene>
<proteinExistence type="predicted"/>
<dbReference type="Proteomes" id="UP000660861">
    <property type="component" value="Unassembled WGS sequence"/>
</dbReference>
<dbReference type="NCBIfam" id="NF006395">
    <property type="entry name" value="PRK08644.1"/>
    <property type="match status" value="1"/>
</dbReference>
<dbReference type="SUPFAM" id="SSF69572">
    <property type="entry name" value="Activating enzymes of the ubiquitin-like proteins"/>
    <property type="match status" value="1"/>
</dbReference>
<dbReference type="NCBIfam" id="TIGR02354">
    <property type="entry name" value="thiF_fam2"/>
    <property type="match status" value="1"/>
</dbReference>
<accession>A0A926I781</accession>